<sequence length="548" mass="59467">MSRANLRTALAQDMRVGAGNVLPMLLEHGADLDAPRMTFDVDVDGIPAWTPLSLRDLAERVAARADWFARKGIGRRDPVALFVTSAADVFLNFFALNHLGAIPALMNGSMPIEVAAEFVRRLRGVGVVVDADHAALREHELGVPVLGDAAETGTGDPAQAPPPYRHHGDDPVAITHSSGTTRMPTPVVHSHHSLFAAVRAVRLTEARPYGQVRELSVLPAAHAAGIIVVNQALCNGYELLCLSGQGGPFEHSGEVVLDAIERWRPTGVFGFAVTWAELARFDLTRRDLSSVRNWSSTGDCAHEAHIRKLVAVGSHPVWTPDGVVDVPGSKFIDTLGSTEMGHAAFAMSHRLGSDRYDRCVGKPYPFADVALLDVTTGEEVPVGQVGQCGLKSPTLAPGYWNDSTATYRNRLNGYYLTGDLMYRDEEGYYYHLDRANDAVDLGDGDWLYTALTEERILARCPDVRDCTVLATRREDGPPITDVLLVLHEGADPALDRGEEVRAAVGEAVARTLRRVDVVPDAQLTVGPTGKVRKFLMRQRVLADAPHGR</sequence>
<dbReference type="RefSeq" id="WP_106619256.1">
    <property type="nucleotide sequence ID" value="NZ_PYAX01000015.1"/>
</dbReference>
<evidence type="ECO:0000313" key="2">
    <source>
        <dbReference type="EMBL" id="PSL52088.1"/>
    </source>
</evidence>
<protein>
    <submittedName>
        <fullName evidence="2">Acyl-CoA synthetase (AMP-forming)/AMP-acid ligase II</fullName>
    </submittedName>
</protein>
<dbReference type="EMBL" id="PYAX01000015">
    <property type="protein sequence ID" value="PSL52088.1"/>
    <property type="molecule type" value="Genomic_DNA"/>
</dbReference>
<dbReference type="Gene3D" id="3.30.300.30">
    <property type="match status" value="1"/>
</dbReference>
<reference evidence="2 3" key="1">
    <citation type="submission" date="2018-03" db="EMBL/GenBank/DDBJ databases">
        <title>Genomic Encyclopedia of Type Strains, Phase III (KMG-III): the genomes of soil and plant-associated and newly described type strains.</title>
        <authorList>
            <person name="Whitman W."/>
        </authorList>
    </citation>
    <scope>NUCLEOTIDE SEQUENCE [LARGE SCALE GENOMIC DNA]</scope>
    <source>
        <strain evidence="2 3">CGMCC 4.7097</strain>
    </source>
</reference>
<evidence type="ECO:0000313" key="3">
    <source>
        <dbReference type="Proteomes" id="UP000241118"/>
    </source>
</evidence>
<dbReference type="InterPro" id="IPR042099">
    <property type="entry name" value="ANL_N_sf"/>
</dbReference>
<keyword evidence="3" id="KW-1185">Reference proteome</keyword>
<dbReference type="CDD" id="cd04433">
    <property type="entry name" value="AFD_class_I"/>
    <property type="match status" value="1"/>
</dbReference>
<feature type="domain" description="AMP-dependent synthetase/ligase" evidence="1">
    <location>
        <begin position="48"/>
        <end position="400"/>
    </location>
</feature>
<comment type="caution">
    <text evidence="2">The sequence shown here is derived from an EMBL/GenBank/DDBJ whole genome shotgun (WGS) entry which is preliminary data.</text>
</comment>
<keyword evidence="2" id="KW-0436">Ligase</keyword>
<dbReference type="InterPro" id="IPR000873">
    <property type="entry name" value="AMP-dep_synth/lig_dom"/>
</dbReference>
<dbReference type="PANTHER" id="PTHR24096:SF267">
    <property type="entry name" value="MALONATE--COA LIGASE ACSF3, MITOCHONDRIAL"/>
    <property type="match status" value="1"/>
</dbReference>
<accession>A0A2P8I0T5</accession>
<evidence type="ECO:0000259" key="1">
    <source>
        <dbReference type="Pfam" id="PF00501"/>
    </source>
</evidence>
<dbReference type="SUPFAM" id="SSF56801">
    <property type="entry name" value="Acetyl-CoA synthetase-like"/>
    <property type="match status" value="1"/>
</dbReference>
<dbReference type="Pfam" id="PF00501">
    <property type="entry name" value="AMP-binding"/>
    <property type="match status" value="1"/>
</dbReference>
<dbReference type="AlphaFoldDB" id="A0A2P8I0T5"/>
<organism evidence="2 3">
    <name type="scientific">Saccharothrix carnea</name>
    <dbReference type="NCBI Taxonomy" id="1280637"/>
    <lineage>
        <taxon>Bacteria</taxon>
        <taxon>Bacillati</taxon>
        <taxon>Actinomycetota</taxon>
        <taxon>Actinomycetes</taxon>
        <taxon>Pseudonocardiales</taxon>
        <taxon>Pseudonocardiaceae</taxon>
        <taxon>Saccharothrix</taxon>
    </lineage>
</organism>
<dbReference type="Gene3D" id="3.40.50.12780">
    <property type="entry name" value="N-terminal domain of ligase-like"/>
    <property type="match status" value="1"/>
</dbReference>
<dbReference type="GO" id="GO:0016405">
    <property type="term" value="F:CoA-ligase activity"/>
    <property type="evidence" value="ECO:0007669"/>
    <property type="project" value="TreeGrafter"/>
</dbReference>
<name>A0A2P8I0T5_SACCR</name>
<dbReference type="PANTHER" id="PTHR24096">
    <property type="entry name" value="LONG-CHAIN-FATTY-ACID--COA LIGASE"/>
    <property type="match status" value="1"/>
</dbReference>
<dbReference type="OrthoDB" id="4495845at2"/>
<gene>
    <name evidence="2" type="ORF">B0I31_11540</name>
</gene>
<dbReference type="InterPro" id="IPR045851">
    <property type="entry name" value="AMP-bd_C_sf"/>
</dbReference>
<proteinExistence type="predicted"/>
<dbReference type="Proteomes" id="UP000241118">
    <property type="component" value="Unassembled WGS sequence"/>
</dbReference>